<proteinExistence type="predicted"/>
<feature type="compositionally biased region" description="Low complexity" evidence="1">
    <location>
        <begin position="603"/>
        <end position="626"/>
    </location>
</feature>
<keyword evidence="3" id="KW-1185">Reference proteome</keyword>
<evidence type="ECO:0000313" key="2">
    <source>
        <dbReference type="EMBL" id="MSU89409.1"/>
    </source>
</evidence>
<dbReference type="Proteomes" id="UP000474957">
    <property type="component" value="Unassembled WGS sequence"/>
</dbReference>
<sequence length="880" mass="88158">MTIITAMFLIVGVGAVIQRGEDGESLIGGGSFEPRADSFTLRAGRVQTLDVLLNDANADRADVSAMQILRAPECGVASVVDGAVQYSSPADCAGTIEISYCLPYDGKCKAVPVTLKVLSSLQVASVDTALPQGPGAPVVAAPDQDRVALRQPMRLTLPDAAEVITPSEATAEVRRMREAAPAVAQAADAGHDANVTVSRTSARSGAVSVAGAEMAAPAPATETAGIAVAGPGDRDPRRAPAPMGLAVASAAPRTAPAFRPPAFRPPAPPVAATPQVMASVPALPTMPLPETAAAPAAAGSLRAAEPGIIPPVTASAVAPAAAPAAAQVAAPTPAPQTGPAVATEIAALNVPATEDALPVPASPTGPAAATGVAALDMPASADVQSAPAVQADVARVAAGGATAPSQPALQQLAAVPAPQTPLPAADVARAPTAAPAAPAAAEVALAPDAQITQPAQAPAPQPEERSLIASLARSNTVLGATVSAAKALFGPGEPAPAAAVVESAPAPRPKGPVEVATLDLDAGGIEEAAGTLTAGTADIRPDTAGKPVEMASLDPQQDRRPYKRRTEEALTPLQLLLGGEETATAPAAAPGPEVAALSGAGTGPALPEAGTGPAAAGLPAPAPATAETEVAALPPAAADPVLEMPRATPALGAAPRCDIDLSMQVQVGAELVASLSSPCRPEQTFLVEHAGLVFSAETDADGVANFIVPAMQSNAIVRVTFPDGGSAVDRATVEGMSRMTRIAVIWTDELDFDLHAREFGARPGSDGDIWEGNARDYRTARRSGGGYVTLLGPFKGPGARAEVYTIFETLRTDPGDIEFALEMNAYSDACARQPVVRVLRSEQAHLVDTADLALDTGICSGGRVAGADFGLARVRIVDAY</sequence>
<feature type="compositionally biased region" description="Low complexity" evidence="1">
    <location>
        <begin position="584"/>
        <end position="596"/>
    </location>
</feature>
<dbReference type="AlphaFoldDB" id="A0A6L5YZC6"/>
<dbReference type="RefSeq" id="WP_154445901.1">
    <property type="nucleotide sequence ID" value="NZ_WIND01000004.1"/>
</dbReference>
<gene>
    <name evidence="2" type="ORF">GE300_07245</name>
</gene>
<name>A0A6L5YZC6_9RHOB</name>
<reference evidence="2 3" key="1">
    <citation type="submission" date="2019-10" db="EMBL/GenBank/DDBJ databases">
        <title>Cognatihalovulum marinum gen. nov. sp. nov., a new member of the family Rhodobacteraceae isolated from deep seawater of the Northwest Indian Ocean.</title>
        <authorList>
            <person name="Ruan C."/>
            <person name="Wang J."/>
            <person name="Zheng X."/>
            <person name="Song L."/>
            <person name="Zhu Y."/>
            <person name="Huang Y."/>
            <person name="Lu Z."/>
            <person name="Du W."/>
            <person name="Huang L."/>
            <person name="Dai X."/>
        </authorList>
    </citation>
    <scope>NUCLEOTIDE SEQUENCE [LARGE SCALE GENOMIC DNA]</scope>
    <source>
        <strain evidence="2 3">2CG4</strain>
    </source>
</reference>
<organism evidence="2 3">
    <name type="scientific">Halovulum marinum</name>
    <dbReference type="NCBI Taxonomy" id="2662447"/>
    <lineage>
        <taxon>Bacteria</taxon>
        <taxon>Pseudomonadati</taxon>
        <taxon>Pseudomonadota</taxon>
        <taxon>Alphaproteobacteria</taxon>
        <taxon>Rhodobacterales</taxon>
        <taxon>Paracoccaceae</taxon>
        <taxon>Halovulum</taxon>
    </lineage>
</organism>
<comment type="caution">
    <text evidence="2">The sequence shown here is derived from an EMBL/GenBank/DDBJ whole genome shotgun (WGS) entry which is preliminary data.</text>
</comment>
<dbReference type="EMBL" id="WIND01000004">
    <property type="protein sequence ID" value="MSU89409.1"/>
    <property type="molecule type" value="Genomic_DNA"/>
</dbReference>
<accession>A0A6L5YZC6</accession>
<evidence type="ECO:0000313" key="3">
    <source>
        <dbReference type="Proteomes" id="UP000474957"/>
    </source>
</evidence>
<feature type="region of interest" description="Disordered" evidence="1">
    <location>
        <begin position="537"/>
        <end position="563"/>
    </location>
</feature>
<feature type="region of interest" description="Disordered" evidence="1">
    <location>
        <begin position="584"/>
        <end position="626"/>
    </location>
</feature>
<evidence type="ECO:0000256" key="1">
    <source>
        <dbReference type="SAM" id="MobiDB-lite"/>
    </source>
</evidence>
<protein>
    <submittedName>
        <fullName evidence="2">Uncharacterized protein</fullName>
    </submittedName>
</protein>